<dbReference type="Proteomes" id="UP000078492">
    <property type="component" value="Unassembled WGS sequence"/>
</dbReference>
<dbReference type="PANTHER" id="PTHR39953">
    <property type="entry name" value="RE54151P"/>
    <property type="match status" value="1"/>
</dbReference>
<name>A0A151JMW2_9HYME</name>
<keyword evidence="3" id="KW-1185">Reference proteome</keyword>
<reference evidence="2 3" key="1">
    <citation type="submission" date="2015-09" db="EMBL/GenBank/DDBJ databases">
        <title>Trachymyrmex cornetzi WGS genome.</title>
        <authorList>
            <person name="Nygaard S."/>
            <person name="Hu H."/>
            <person name="Boomsma J."/>
            <person name="Zhang G."/>
        </authorList>
    </citation>
    <scope>NUCLEOTIDE SEQUENCE [LARGE SCALE GENOMIC DNA]</scope>
    <source>
        <strain evidence="2">Tcor2-1</strain>
        <tissue evidence="2">Whole body</tissue>
    </source>
</reference>
<proteinExistence type="predicted"/>
<gene>
    <name evidence="2" type="ORF">ALC57_02934</name>
</gene>
<organism evidence="2 3">
    <name type="scientific">Trachymyrmex cornetzi</name>
    <dbReference type="NCBI Taxonomy" id="471704"/>
    <lineage>
        <taxon>Eukaryota</taxon>
        <taxon>Metazoa</taxon>
        <taxon>Ecdysozoa</taxon>
        <taxon>Arthropoda</taxon>
        <taxon>Hexapoda</taxon>
        <taxon>Insecta</taxon>
        <taxon>Pterygota</taxon>
        <taxon>Neoptera</taxon>
        <taxon>Endopterygota</taxon>
        <taxon>Hymenoptera</taxon>
        <taxon>Apocrita</taxon>
        <taxon>Aculeata</taxon>
        <taxon>Formicoidea</taxon>
        <taxon>Formicidae</taxon>
        <taxon>Myrmicinae</taxon>
        <taxon>Trachymyrmex</taxon>
    </lineage>
</organism>
<evidence type="ECO:0000313" key="2">
    <source>
        <dbReference type="EMBL" id="KYN27669.1"/>
    </source>
</evidence>
<dbReference type="EMBL" id="KQ978888">
    <property type="protein sequence ID" value="KYN27669.1"/>
    <property type="molecule type" value="Genomic_DNA"/>
</dbReference>
<feature type="non-terminal residue" evidence="2">
    <location>
        <position position="1"/>
    </location>
</feature>
<evidence type="ECO:0000259" key="1">
    <source>
        <dbReference type="Pfam" id="PF09588"/>
    </source>
</evidence>
<sequence>RSSRENYGDSAIGCVSVKREGSICTIKGRICPEHRVRQKDYTVICIVDEEKETVPRVECLESFLMWINRRYESASPTEVECYWKKSALSNVATSKKFITTNEMTKNSESTTENLCDNSNFINKVIEQAKAKQLDSQLSRYTFDLLERTVYTLSIHQLIFGRITASNIYEASRCHTAEEKLVIAEIEKEFKLKIGKGGLLLIPSLSILGASPDGIGSDFILEIKCPNSEKTVKNYLPMGQISEKCKAQINLQMLVAKKKKGIFCVADPNFENNKQFRFIRIEHETFTYDVIEKAMNFWKQHIFPFIEVYYKIKIR</sequence>
<feature type="domain" description="YqaJ viral recombinase" evidence="1">
    <location>
        <begin position="177"/>
        <end position="257"/>
    </location>
</feature>
<dbReference type="Gene3D" id="3.90.320.10">
    <property type="match status" value="1"/>
</dbReference>
<dbReference type="Pfam" id="PF09588">
    <property type="entry name" value="YqaJ"/>
    <property type="match status" value="1"/>
</dbReference>
<dbReference type="InterPro" id="IPR011335">
    <property type="entry name" value="Restrct_endonuc-II-like"/>
</dbReference>
<accession>A0A151JMW2</accession>
<dbReference type="SUPFAM" id="SSF52980">
    <property type="entry name" value="Restriction endonuclease-like"/>
    <property type="match status" value="1"/>
</dbReference>
<dbReference type="InterPro" id="IPR011604">
    <property type="entry name" value="PDDEXK-like_dom_sf"/>
</dbReference>
<dbReference type="PANTHER" id="PTHR39953:SF1">
    <property type="entry name" value="RE54151P"/>
    <property type="match status" value="1"/>
</dbReference>
<protein>
    <recommendedName>
        <fullName evidence="1">YqaJ viral recombinase domain-containing protein</fullName>
    </recommendedName>
</protein>
<dbReference type="GO" id="GO:0006281">
    <property type="term" value="P:DNA repair"/>
    <property type="evidence" value="ECO:0007669"/>
    <property type="project" value="UniProtKB-ARBA"/>
</dbReference>
<dbReference type="AlphaFoldDB" id="A0A151JMW2"/>
<evidence type="ECO:0000313" key="3">
    <source>
        <dbReference type="Proteomes" id="UP000078492"/>
    </source>
</evidence>
<dbReference type="InterPro" id="IPR019080">
    <property type="entry name" value="YqaJ_viral_recombinase"/>
</dbReference>